<sequence>MYRSLLLQLFEGFPDLQQVLDDNYLVPRNHSACPSLNALKDLFRTAVSLLGNRSCTCFVDALDECDEQQVMDMVDFFEELSEQCTRMDINLRFCFSSRHYPYIDIRSGIRLLLENQVGHTEDLESYIDSHLRIGSPALTQELKPTILKKAAGIFLWVALVVQILNRKSRRGGPASGLSELFKDLLLRDQGDTSELLLSILWILFAQRPLNPVEYYHALWFELSPEDLPGLRMLKNDTLDASGRLNRFVISSSKGLAEITKAEQPTVQFVHESVRDFLIKDKDLHELWLELGGDWESRGHERLKSCCNAYIDHQIAKVSSQPYHTILTYERYILNDPFLEYATLFLLNHANATADTICQRQFLNEFHVSKWIRLFNYFEKSPVRRCSQRADIIYILADMGLPNLIRTRRRENPNIDIPGGRLGYPLLAAMAKAKKDSVIALLGLSSSVYDGTDITASLTANLSIVGDHHTPFSWACENGLLSIARILFQRATYITALEVHVSLFGAFENHRSEVVRWLIHKGADTETKDENGRTLLSLAAEHGDGDTILLLLSKAADIETKDSSSHTPLFWAAKKKNEATAQLLLDKGADVKPDETGQILLSLFAASGRTDTMRLLIDKGVDVKTGDKFGQMPLLIAAQRGDVAMVQPLLEEGADIRMIGDKEGCTALTRAVHAGDKAMVQLLLENGADIEAKTDEGDLTPLALAVREGNECMVQPLIKRGADIKTQDECGFSLPQQAAERGHQAMEQLLYTEARHQGYEYPSTVDE</sequence>
<dbReference type="InterPro" id="IPR050663">
    <property type="entry name" value="Ankyrin-SOCS_Box"/>
</dbReference>
<dbReference type="PANTHER" id="PTHR24193:SF121">
    <property type="entry name" value="ADA2A-CONTAINING COMPLEX COMPONENT 3, ISOFORM D"/>
    <property type="match status" value="1"/>
</dbReference>
<evidence type="ECO:0000313" key="5">
    <source>
        <dbReference type="EMBL" id="KAJ4268430.1"/>
    </source>
</evidence>
<feature type="repeat" description="ANK" evidence="3">
    <location>
        <begin position="530"/>
        <end position="562"/>
    </location>
</feature>
<keyword evidence="1" id="KW-0677">Repeat</keyword>
<comment type="caution">
    <text evidence="5">The sequence shown here is derived from an EMBL/GenBank/DDBJ whole genome shotgun (WGS) entry which is preliminary data.</text>
</comment>
<feature type="repeat" description="ANK" evidence="3">
    <location>
        <begin position="595"/>
        <end position="627"/>
    </location>
</feature>
<feature type="repeat" description="ANK" evidence="3">
    <location>
        <begin position="563"/>
        <end position="595"/>
    </location>
</feature>
<dbReference type="AlphaFoldDB" id="A0A9W8VM46"/>
<keyword evidence="2 3" id="KW-0040">ANK repeat</keyword>
<dbReference type="Pfam" id="PF00023">
    <property type="entry name" value="Ank"/>
    <property type="match status" value="1"/>
</dbReference>
<feature type="repeat" description="ANK" evidence="3">
    <location>
        <begin position="628"/>
        <end position="660"/>
    </location>
</feature>
<dbReference type="SMART" id="SM00248">
    <property type="entry name" value="ANK"/>
    <property type="match status" value="8"/>
</dbReference>
<dbReference type="PANTHER" id="PTHR24193">
    <property type="entry name" value="ANKYRIN REPEAT PROTEIN"/>
    <property type="match status" value="1"/>
</dbReference>
<evidence type="ECO:0000313" key="6">
    <source>
        <dbReference type="Proteomes" id="UP001152049"/>
    </source>
</evidence>
<dbReference type="Pfam" id="PF12796">
    <property type="entry name" value="Ank_2"/>
    <property type="match status" value="2"/>
</dbReference>
<dbReference type="GO" id="GO:0045944">
    <property type="term" value="P:positive regulation of transcription by RNA polymerase II"/>
    <property type="evidence" value="ECO:0007669"/>
    <property type="project" value="TreeGrafter"/>
</dbReference>
<dbReference type="Pfam" id="PF24883">
    <property type="entry name" value="NPHP3_N"/>
    <property type="match status" value="1"/>
</dbReference>
<dbReference type="GO" id="GO:0000976">
    <property type="term" value="F:transcription cis-regulatory region binding"/>
    <property type="evidence" value="ECO:0007669"/>
    <property type="project" value="TreeGrafter"/>
</dbReference>
<evidence type="ECO:0000256" key="2">
    <source>
        <dbReference type="ARBA" id="ARBA00023043"/>
    </source>
</evidence>
<dbReference type="InterPro" id="IPR056884">
    <property type="entry name" value="NPHP3-like_N"/>
</dbReference>
<dbReference type="Proteomes" id="UP001152049">
    <property type="component" value="Unassembled WGS sequence"/>
</dbReference>
<dbReference type="PROSITE" id="PS50297">
    <property type="entry name" value="ANK_REP_REGION"/>
    <property type="match status" value="5"/>
</dbReference>
<dbReference type="Gene3D" id="1.25.40.20">
    <property type="entry name" value="Ankyrin repeat-containing domain"/>
    <property type="match status" value="1"/>
</dbReference>
<keyword evidence="6" id="KW-1185">Reference proteome</keyword>
<dbReference type="SUPFAM" id="SSF48403">
    <property type="entry name" value="Ankyrin repeat"/>
    <property type="match status" value="1"/>
</dbReference>
<feature type="repeat" description="ANK" evidence="3">
    <location>
        <begin position="662"/>
        <end position="694"/>
    </location>
</feature>
<proteinExistence type="predicted"/>
<dbReference type="InterPro" id="IPR002110">
    <property type="entry name" value="Ankyrin_rpt"/>
</dbReference>
<dbReference type="PROSITE" id="PS50088">
    <property type="entry name" value="ANK_REPEAT"/>
    <property type="match status" value="6"/>
</dbReference>
<dbReference type="GO" id="GO:0005634">
    <property type="term" value="C:nucleus"/>
    <property type="evidence" value="ECO:0007669"/>
    <property type="project" value="TreeGrafter"/>
</dbReference>
<dbReference type="InterPro" id="IPR036770">
    <property type="entry name" value="Ankyrin_rpt-contain_sf"/>
</dbReference>
<accession>A0A9W8VM46</accession>
<protein>
    <recommendedName>
        <fullName evidence="4">Nephrocystin 3-like N-terminal domain-containing protein</fullName>
    </recommendedName>
</protein>
<evidence type="ECO:0000256" key="1">
    <source>
        <dbReference type="ARBA" id="ARBA00022737"/>
    </source>
</evidence>
<reference evidence="5" key="1">
    <citation type="submission" date="2022-09" db="EMBL/GenBank/DDBJ databases">
        <title>Fusarium specimens isolated from Avocado Roots.</title>
        <authorList>
            <person name="Stajich J."/>
            <person name="Roper C."/>
            <person name="Heimlech-Rivalta G."/>
        </authorList>
    </citation>
    <scope>NUCLEOTIDE SEQUENCE</scope>
    <source>
        <strain evidence="5">CF00136</strain>
    </source>
</reference>
<dbReference type="OrthoDB" id="194358at2759"/>
<feature type="domain" description="Nephrocystin 3-like N-terminal" evidence="4">
    <location>
        <begin position="1"/>
        <end position="98"/>
    </location>
</feature>
<organism evidence="5 6">
    <name type="scientific">Fusarium torreyae</name>
    <dbReference type="NCBI Taxonomy" id="1237075"/>
    <lineage>
        <taxon>Eukaryota</taxon>
        <taxon>Fungi</taxon>
        <taxon>Dikarya</taxon>
        <taxon>Ascomycota</taxon>
        <taxon>Pezizomycotina</taxon>
        <taxon>Sordariomycetes</taxon>
        <taxon>Hypocreomycetidae</taxon>
        <taxon>Hypocreales</taxon>
        <taxon>Nectriaceae</taxon>
        <taxon>Fusarium</taxon>
    </lineage>
</organism>
<name>A0A9W8VM46_9HYPO</name>
<feature type="repeat" description="ANK" evidence="3">
    <location>
        <begin position="696"/>
        <end position="728"/>
    </location>
</feature>
<gene>
    <name evidence="5" type="ORF">NW762_002493</name>
</gene>
<evidence type="ECO:0000259" key="4">
    <source>
        <dbReference type="Pfam" id="PF24883"/>
    </source>
</evidence>
<dbReference type="EMBL" id="JAOQAZ010000003">
    <property type="protein sequence ID" value="KAJ4268430.1"/>
    <property type="molecule type" value="Genomic_DNA"/>
</dbReference>
<dbReference type="PRINTS" id="PR01415">
    <property type="entry name" value="ANKYRIN"/>
</dbReference>
<evidence type="ECO:0000256" key="3">
    <source>
        <dbReference type="PROSITE-ProRule" id="PRU00023"/>
    </source>
</evidence>